<feature type="transmembrane region" description="Helical" evidence="1">
    <location>
        <begin position="248"/>
        <end position="267"/>
    </location>
</feature>
<sequence>MSSYQYLKNKTVRGAILWLQLQHIIQNVVEIIMMPPQQTEEYLLKNTFGHMIFKQGRYFANDFICSMQALIWHQIIAERYSYTMDYFYVACLRIFIHSVPMVIMSLISYSAGYITLNTLFQQTLFNSQWFDSQQSCYETLGINTQMCIIMLSLYHISFKIKVNRQKLYIGFGIISLIIRTIIICVQYLNNQLYNYSLRYLADSNTVSQLYHYCIGFAFGEYLNKFQLQSKMLYNQPIKTKAAFKIPKEINYTIYGLSLIFLLLFVYVDSYTQLQAETLLRNTRQLLLVRLTIKPLFSFIIWIIVIYQEIQFASKRNLSPIKYSKQELITIPGYTQSYFSLLSSQPISALIIVSVGQTVIGPYHPKIFIMLAIGVLVFQHFFGLICMTLFNWFIQSIYKSILYYFDSKKRLRISKLIKESIYSGAE</sequence>
<comment type="caution">
    <text evidence="2">The sequence shown here is derived from an EMBL/GenBank/DDBJ whole genome shotgun (WGS) entry which is preliminary data.</text>
</comment>
<keyword evidence="3" id="KW-1185">Reference proteome</keyword>
<proteinExistence type="predicted"/>
<evidence type="ECO:0000256" key="1">
    <source>
        <dbReference type="SAM" id="Phobius"/>
    </source>
</evidence>
<feature type="transmembrane region" description="Helical" evidence="1">
    <location>
        <begin position="168"/>
        <end position="189"/>
    </location>
</feature>
<protein>
    <submittedName>
        <fullName evidence="2">Uncharacterized protein</fullName>
    </submittedName>
</protein>
<keyword evidence="1" id="KW-0472">Membrane</keyword>
<dbReference type="Proteomes" id="UP001642409">
    <property type="component" value="Unassembled WGS sequence"/>
</dbReference>
<name>A0ABP1H962_9EUKA</name>
<organism evidence="2 3">
    <name type="scientific">Hexamita inflata</name>
    <dbReference type="NCBI Taxonomy" id="28002"/>
    <lineage>
        <taxon>Eukaryota</taxon>
        <taxon>Metamonada</taxon>
        <taxon>Diplomonadida</taxon>
        <taxon>Hexamitidae</taxon>
        <taxon>Hexamitinae</taxon>
        <taxon>Hexamita</taxon>
    </lineage>
</organism>
<gene>
    <name evidence="2" type="ORF">HINF_LOCUS10740</name>
</gene>
<evidence type="ECO:0000313" key="2">
    <source>
        <dbReference type="EMBL" id="CAL5989186.1"/>
    </source>
</evidence>
<dbReference type="EMBL" id="CAXDID020000023">
    <property type="protein sequence ID" value="CAL5989186.1"/>
    <property type="molecule type" value="Genomic_DNA"/>
</dbReference>
<feature type="transmembrane region" description="Helical" evidence="1">
    <location>
        <begin position="287"/>
        <end position="306"/>
    </location>
</feature>
<evidence type="ECO:0000313" key="3">
    <source>
        <dbReference type="Proteomes" id="UP001642409"/>
    </source>
</evidence>
<keyword evidence="1" id="KW-0812">Transmembrane</keyword>
<keyword evidence="1" id="KW-1133">Transmembrane helix</keyword>
<reference evidence="2 3" key="1">
    <citation type="submission" date="2024-07" db="EMBL/GenBank/DDBJ databases">
        <authorList>
            <person name="Akdeniz Z."/>
        </authorList>
    </citation>
    <scope>NUCLEOTIDE SEQUENCE [LARGE SCALE GENOMIC DNA]</scope>
</reference>
<feature type="transmembrane region" description="Helical" evidence="1">
    <location>
        <begin position="366"/>
        <end position="393"/>
    </location>
</feature>
<accession>A0ABP1H962</accession>
<feature type="transmembrane region" description="Helical" evidence="1">
    <location>
        <begin position="209"/>
        <end position="227"/>
    </location>
</feature>
<feature type="transmembrane region" description="Helical" evidence="1">
    <location>
        <begin position="86"/>
        <end position="109"/>
    </location>
</feature>
<feature type="transmembrane region" description="Helical" evidence="1">
    <location>
        <begin position="327"/>
        <end position="354"/>
    </location>
</feature>
<feature type="transmembrane region" description="Helical" evidence="1">
    <location>
        <begin position="139"/>
        <end position="156"/>
    </location>
</feature>